<accession>A0A023EY80</accession>
<dbReference type="InterPro" id="IPR039925">
    <property type="entry name" value="RNF37_RING-Ubox"/>
</dbReference>
<proteinExistence type="evidence at transcript level"/>
<organism evidence="2">
    <name type="scientific">Triatoma infestans</name>
    <name type="common">Assassin bug</name>
    <dbReference type="NCBI Taxonomy" id="30076"/>
    <lineage>
        <taxon>Eukaryota</taxon>
        <taxon>Metazoa</taxon>
        <taxon>Ecdysozoa</taxon>
        <taxon>Arthropoda</taxon>
        <taxon>Hexapoda</taxon>
        <taxon>Insecta</taxon>
        <taxon>Pterygota</taxon>
        <taxon>Neoptera</taxon>
        <taxon>Paraneoptera</taxon>
        <taxon>Hemiptera</taxon>
        <taxon>Heteroptera</taxon>
        <taxon>Panheteroptera</taxon>
        <taxon>Cimicomorpha</taxon>
        <taxon>Reduviidae</taxon>
        <taxon>Triatominae</taxon>
        <taxon>Triatoma</taxon>
    </lineage>
</organism>
<dbReference type="PANTHER" id="PTHR13492:SF2">
    <property type="entry name" value="RING FINGER PROTEIN 37"/>
    <property type="match status" value="1"/>
</dbReference>
<dbReference type="Pfam" id="PF19318">
    <property type="entry name" value="DUF5918"/>
    <property type="match status" value="1"/>
</dbReference>
<evidence type="ECO:0000259" key="1">
    <source>
        <dbReference type="SMART" id="SM00504"/>
    </source>
</evidence>
<dbReference type="GO" id="GO:0031625">
    <property type="term" value="F:ubiquitin protein ligase binding"/>
    <property type="evidence" value="ECO:0007669"/>
    <property type="project" value="TreeGrafter"/>
</dbReference>
<sequence length="413" mass="46926">MLINFANEDLTKKIVSDKPCFDSNDVTNLISLDPVKRGKGFLVEPFVKPPVLISIEFICSITINQITVNCQVGIQKSSIIEVFTKQNGGTKKVIVARKELKENENIINFVLHGNQRKNPNCVTFRLSTYMCNVNEVYFRILRTQGSTLAAIGKIEVWGKPSKHVDKEMVKIVTNIWDKINSFPSQKLEEALSQTPKTAVFRYCRERELKIPEVDVPEEFIDPITCEILIIPMTLPSGKVVDASTVERFNKIEQNFGRPPSDPFTGRIYTETSYPVVATALKARLDKFLLNYSHIPSLKSVPRTVGRAQPAQPSCSFVNHQSQDISTSQKNVKNIDDFLEHCLNGLPSFLERPKMEKIKNECFKCNSQSLLFKLTCNDLVCRNCLVSFKSEKISYCSKCNKQIDYKNVERFHAV</sequence>
<name>A0A023EY80_TRIIF</name>
<reference evidence="2" key="1">
    <citation type="journal article" date="2014" name="PLoS Negl. Trop. Dis.">
        <title>An updated insight into the Sialotranscriptome of Triatoma infestans: developmental stage and geographic variations.</title>
        <authorList>
            <person name="Schwarz A."/>
            <person name="Medrano-Mercado N."/>
            <person name="Schaub G.A."/>
            <person name="Struchiner C.J."/>
            <person name="Bargues M.D."/>
            <person name="Levy M.Z."/>
            <person name="Ribeiro J.M."/>
        </authorList>
    </citation>
    <scope>NUCLEOTIDE SEQUENCE</scope>
    <source>
        <strain evidence="2">Chile</strain>
        <tissue evidence="2">Salivary glands</tissue>
    </source>
</reference>
<protein>
    <submittedName>
        <fullName evidence="2">Putative ring finger protein 37</fullName>
    </submittedName>
</protein>
<dbReference type="InterPro" id="IPR013083">
    <property type="entry name" value="Znf_RING/FYVE/PHD"/>
</dbReference>
<evidence type="ECO:0000313" key="2">
    <source>
        <dbReference type="EMBL" id="JAC14027.1"/>
    </source>
</evidence>
<feature type="domain" description="U-box" evidence="1">
    <location>
        <begin position="218"/>
        <end position="287"/>
    </location>
</feature>
<dbReference type="SMART" id="SM00504">
    <property type="entry name" value="Ubox"/>
    <property type="match status" value="1"/>
</dbReference>
<dbReference type="GO" id="GO:0034450">
    <property type="term" value="F:ubiquitin-ubiquitin ligase activity"/>
    <property type="evidence" value="ECO:0007669"/>
    <property type="project" value="TreeGrafter"/>
</dbReference>
<dbReference type="Gene3D" id="3.30.40.10">
    <property type="entry name" value="Zinc/RING finger domain, C3HC4 (zinc finger)"/>
    <property type="match status" value="1"/>
</dbReference>
<dbReference type="InterPro" id="IPR045696">
    <property type="entry name" value="Ubox5_N"/>
</dbReference>
<dbReference type="GO" id="GO:0000209">
    <property type="term" value="P:protein polyubiquitination"/>
    <property type="evidence" value="ECO:0007669"/>
    <property type="project" value="TreeGrafter"/>
</dbReference>
<dbReference type="EMBL" id="GBBI01004685">
    <property type="protein sequence ID" value="JAC14027.1"/>
    <property type="molecule type" value="mRNA"/>
</dbReference>
<dbReference type="Pfam" id="PF04564">
    <property type="entry name" value="U-box"/>
    <property type="match status" value="1"/>
</dbReference>
<dbReference type="GO" id="GO:0005634">
    <property type="term" value="C:nucleus"/>
    <property type="evidence" value="ECO:0007669"/>
    <property type="project" value="TreeGrafter"/>
</dbReference>
<dbReference type="InterPro" id="IPR039847">
    <property type="entry name" value="Ubox5"/>
</dbReference>
<dbReference type="SUPFAM" id="SSF57850">
    <property type="entry name" value="RING/U-box"/>
    <property type="match status" value="1"/>
</dbReference>
<dbReference type="PANTHER" id="PTHR13492">
    <property type="entry name" value="RING FINGER PROTEIN 37"/>
    <property type="match status" value="1"/>
</dbReference>
<dbReference type="InterPro" id="IPR003613">
    <property type="entry name" value="Ubox_domain"/>
</dbReference>
<dbReference type="AlphaFoldDB" id="A0A023EY80"/>
<dbReference type="CDD" id="cd16660">
    <property type="entry name" value="RING-Ubox_RNF37"/>
    <property type="match status" value="1"/>
</dbReference>